<keyword evidence="8" id="KW-1133">Transmembrane helix</keyword>
<dbReference type="GO" id="GO:0006081">
    <property type="term" value="P:aldehyde metabolic process"/>
    <property type="evidence" value="ECO:0007669"/>
    <property type="project" value="InterPro"/>
</dbReference>
<evidence type="ECO:0000256" key="16">
    <source>
        <dbReference type="ARBA" id="ARBA00047531"/>
    </source>
</evidence>
<evidence type="ECO:0000256" key="22">
    <source>
        <dbReference type="ARBA" id="ARBA00048826"/>
    </source>
</evidence>
<evidence type="ECO:0000256" key="14">
    <source>
        <dbReference type="ARBA" id="ARBA00042336"/>
    </source>
</evidence>
<keyword evidence="6" id="KW-0276">Fatty acid metabolism</keyword>
<dbReference type="AlphaFoldDB" id="A0A8B9C1G1"/>
<organism evidence="27 28">
    <name type="scientific">Anser brachyrhynchus</name>
    <name type="common">Pink-footed goose</name>
    <dbReference type="NCBI Taxonomy" id="132585"/>
    <lineage>
        <taxon>Eukaryota</taxon>
        <taxon>Metazoa</taxon>
        <taxon>Chordata</taxon>
        <taxon>Craniata</taxon>
        <taxon>Vertebrata</taxon>
        <taxon>Euteleostomi</taxon>
        <taxon>Archelosauria</taxon>
        <taxon>Archosauria</taxon>
        <taxon>Dinosauria</taxon>
        <taxon>Saurischia</taxon>
        <taxon>Theropoda</taxon>
        <taxon>Coelurosauria</taxon>
        <taxon>Aves</taxon>
        <taxon>Neognathae</taxon>
        <taxon>Galloanserae</taxon>
        <taxon>Anseriformes</taxon>
        <taxon>Anatidae</taxon>
        <taxon>Anserinae</taxon>
        <taxon>Anser</taxon>
    </lineage>
</organism>
<evidence type="ECO:0000256" key="13">
    <source>
        <dbReference type="ARBA" id="ARBA00039622"/>
    </source>
</evidence>
<evidence type="ECO:0000256" key="9">
    <source>
        <dbReference type="ARBA" id="ARBA00023002"/>
    </source>
</evidence>
<reference evidence="27" key="2">
    <citation type="submission" date="2025-09" db="UniProtKB">
        <authorList>
            <consortium name="Ensembl"/>
        </authorList>
    </citation>
    <scope>IDENTIFICATION</scope>
</reference>
<dbReference type="GO" id="GO:0006631">
    <property type="term" value="P:fatty acid metabolic process"/>
    <property type="evidence" value="ECO:0007669"/>
    <property type="project" value="UniProtKB-KW"/>
</dbReference>
<keyword evidence="6" id="KW-0443">Lipid metabolism</keyword>
<keyword evidence="9" id="KW-0560">Oxidoreductase</keyword>
<evidence type="ECO:0000256" key="1">
    <source>
        <dbReference type="ARBA" id="ARBA00004131"/>
    </source>
</evidence>
<dbReference type="Ensembl" id="ENSABRT00000018337.1">
    <property type="protein sequence ID" value="ENSABRP00000012790.1"/>
    <property type="gene ID" value="ENSABRG00000011452.1"/>
</dbReference>
<sequence>MEEEIFGPVLPILSVKGVDEAIEFINSREKPLALYVFSNDKKLIKRVISETSSGGMTANDVLMHSAVMDLPFGGVGKPLLRVLDFRAPVAVSDPSSAIPIWQFRIF</sequence>
<dbReference type="InterPro" id="IPR016161">
    <property type="entry name" value="Ald_DH/histidinol_DH"/>
</dbReference>
<keyword evidence="5" id="KW-0256">Endoplasmic reticulum</keyword>
<comment type="catalytic activity">
    <reaction evidence="20">
        <text>22-oxodocosanoate + NAD(+) + H2O = docosanedioate + NADH + 2 H(+)</text>
        <dbReference type="Rhea" id="RHEA:39015"/>
        <dbReference type="ChEBI" id="CHEBI:15377"/>
        <dbReference type="ChEBI" id="CHEBI:15378"/>
        <dbReference type="ChEBI" id="CHEBI:57540"/>
        <dbReference type="ChEBI" id="CHEBI:57945"/>
        <dbReference type="ChEBI" id="CHEBI:76298"/>
        <dbReference type="ChEBI" id="CHEBI:76299"/>
    </reaction>
</comment>
<feature type="domain" description="Aldehyde dehydrogenase" evidence="26">
    <location>
        <begin position="1"/>
        <end position="77"/>
    </location>
</feature>
<dbReference type="EC" id="1.2.1.94" evidence="12"/>
<dbReference type="InterPro" id="IPR016163">
    <property type="entry name" value="Ald_DH_C"/>
</dbReference>
<keyword evidence="7" id="KW-0492">Microsome</keyword>
<dbReference type="EC" id="1.2.1.3" evidence="11"/>
<dbReference type="Gene3D" id="3.40.309.10">
    <property type="entry name" value="Aldehyde Dehydrogenase, Chain A, domain 2"/>
    <property type="match status" value="1"/>
</dbReference>
<evidence type="ECO:0000256" key="20">
    <source>
        <dbReference type="ARBA" id="ARBA00048607"/>
    </source>
</evidence>
<name>A0A8B9C1G1_9AVES</name>
<evidence type="ECO:0000256" key="21">
    <source>
        <dbReference type="ARBA" id="ARBA00048648"/>
    </source>
</evidence>
<dbReference type="FunFam" id="3.40.309.10:FF:000034">
    <property type="entry name" value="Aldehyde dehydrogenase, dimeric NADP-preferring"/>
    <property type="match status" value="1"/>
</dbReference>
<evidence type="ECO:0000256" key="10">
    <source>
        <dbReference type="ARBA" id="ARBA00023136"/>
    </source>
</evidence>
<dbReference type="InterPro" id="IPR015590">
    <property type="entry name" value="Aldehyde_DH_dom"/>
</dbReference>
<dbReference type="InterPro" id="IPR012394">
    <property type="entry name" value="Aldehyde_DH_NAD(P)"/>
</dbReference>
<evidence type="ECO:0000256" key="6">
    <source>
        <dbReference type="ARBA" id="ARBA00022832"/>
    </source>
</evidence>
<evidence type="ECO:0000256" key="19">
    <source>
        <dbReference type="ARBA" id="ARBA00048322"/>
    </source>
</evidence>
<dbReference type="PANTHER" id="PTHR43570">
    <property type="entry name" value="ALDEHYDE DEHYDROGENASE"/>
    <property type="match status" value="1"/>
</dbReference>
<evidence type="ECO:0000313" key="28">
    <source>
        <dbReference type="Proteomes" id="UP000694426"/>
    </source>
</evidence>
<dbReference type="Proteomes" id="UP000694426">
    <property type="component" value="Unplaced"/>
</dbReference>
<keyword evidence="10" id="KW-0472">Membrane</keyword>
<evidence type="ECO:0000256" key="18">
    <source>
        <dbReference type="ARBA" id="ARBA00047959"/>
    </source>
</evidence>
<keyword evidence="4" id="KW-0812">Transmembrane</keyword>
<comment type="subcellular location">
    <subcellularLocation>
        <location evidence="1">Endoplasmic reticulum membrane</location>
        <topology evidence="1">Single-pass membrane protein</topology>
        <orientation evidence="1">Cytoplasmic side</orientation>
    </subcellularLocation>
    <subcellularLocation>
        <location evidence="2">Microsome membrane</location>
    </subcellularLocation>
</comment>
<evidence type="ECO:0000256" key="23">
    <source>
        <dbReference type="ARBA" id="ARBA00048895"/>
    </source>
</evidence>
<dbReference type="GO" id="GO:0005789">
    <property type="term" value="C:endoplasmic reticulum membrane"/>
    <property type="evidence" value="ECO:0007669"/>
    <property type="project" value="UniProtKB-SubCell"/>
</dbReference>
<comment type="catalytic activity">
    <reaction evidence="22">
        <text>(2E)-hexadecenal + NAD(+) + H2O = (E)-hexadec-2-enoate + NADH + 2 H(+)</text>
        <dbReference type="Rhea" id="RHEA:36135"/>
        <dbReference type="ChEBI" id="CHEBI:15377"/>
        <dbReference type="ChEBI" id="CHEBI:15378"/>
        <dbReference type="ChEBI" id="CHEBI:17585"/>
        <dbReference type="ChEBI" id="CHEBI:57540"/>
        <dbReference type="ChEBI" id="CHEBI:57945"/>
        <dbReference type="ChEBI" id="CHEBI:72745"/>
    </reaction>
</comment>
<accession>A0A8B9C1G1</accession>
<evidence type="ECO:0000256" key="17">
    <source>
        <dbReference type="ARBA" id="ARBA00047920"/>
    </source>
</evidence>
<comment type="similarity">
    <text evidence="3">Belongs to the aldehyde dehydrogenase family.</text>
</comment>
<evidence type="ECO:0000256" key="11">
    <source>
        <dbReference type="ARBA" id="ARBA00024226"/>
    </source>
</evidence>
<dbReference type="GeneTree" id="ENSGT00940000157944"/>
<dbReference type="Pfam" id="PF00171">
    <property type="entry name" value="Aldedh"/>
    <property type="match status" value="1"/>
</dbReference>
<evidence type="ECO:0000256" key="4">
    <source>
        <dbReference type="ARBA" id="ARBA00022692"/>
    </source>
</evidence>
<reference evidence="27" key="1">
    <citation type="submission" date="2025-08" db="UniProtKB">
        <authorList>
            <consortium name="Ensembl"/>
        </authorList>
    </citation>
    <scope>IDENTIFICATION</scope>
</reference>
<comment type="catalytic activity">
    <reaction evidence="19">
        <text>dodecanoate + NADH + 2 H(+) = dodecanal + NAD(+) + H2O</text>
        <dbReference type="Rhea" id="RHEA:44168"/>
        <dbReference type="ChEBI" id="CHEBI:15377"/>
        <dbReference type="ChEBI" id="CHEBI:15378"/>
        <dbReference type="ChEBI" id="CHEBI:18262"/>
        <dbReference type="ChEBI" id="CHEBI:27836"/>
        <dbReference type="ChEBI" id="CHEBI:57540"/>
        <dbReference type="ChEBI" id="CHEBI:57945"/>
    </reaction>
</comment>
<dbReference type="GO" id="GO:0120553">
    <property type="term" value="F:farnesal dehydrogenase (NAD+) activity"/>
    <property type="evidence" value="ECO:0007669"/>
    <property type="project" value="UniProtKB-EC"/>
</dbReference>
<evidence type="ECO:0000256" key="3">
    <source>
        <dbReference type="ARBA" id="ARBA00009986"/>
    </source>
</evidence>
<dbReference type="SUPFAM" id="SSF53720">
    <property type="entry name" value="ALDH-like"/>
    <property type="match status" value="1"/>
</dbReference>
<comment type="catalytic activity">
    <reaction evidence="15">
        <text>2,6,10,14-tetramethylpentadecanal + NAD(+) + H2O = 2,6,10,14-tetramethylpentadecanoate + NADH + 2 H(+)</text>
        <dbReference type="Rhea" id="RHEA:44016"/>
        <dbReference type="ChEBI" id="CHEBI:15377"/>
        <dbReference type="ChEBI" id="CHEBI:15378"/>
        <dbReference type="ChEBI" id="CHEBI:49189"/>
        <dbReference type="ChEBI" id="CHEBI:57540"/>
        <dbReference type="ChEBI" id="CHEBI:57945"/>
        <dbReference type="ChEBI" id="CHEBI:77268"/>
    </reaction>
</comment>
<keyword evidence="28" id="KW-1185">Reference proteome</keyword>
<dbReference type="GO" id="GO:0004028">
    <property type="term" value="F:3-chloroallyl aldehyde dehydrogenase activity"/>
    <property type="evidence" value="ECO:0007669"/>
    <property type="project" value="TreeGrafter"/>
</dbReference>
<comment type="catalytic activity">
    <reaction evidence="17">
        <text>(2E,6E)-farnesal + NAD(+) + H2O = (2E,6E)-farnesoate + NADH + 2 H(+)</text>
        <dbReference type="Rhea" id="RHEA:24216"/>
        <dbReference type="ChEBI" id="CHEBI:15377"/>
        <dbReference type="ChEBI" id="CHEBI:15378"/>
        <dbReference type="ChEBI" id="CHEBI:15894"/>
        <dbReference type="ChEBI" id="CHEBI:57540"/>
        <dbReference type="ChEBI" id="CHEBI:57945"/>
        <dbReference type="ChEBI" id="CHEBI:83276"/>
        <dbReference type="EC" id="1.2.1.94"/>
    </reaction>
</comment>
<evidence type="ECO:0000256" key="25">
    <source>
        <dbReference type="ARBA" id="ARBA00049148"/>
    </source>
</evidence>
<evidence type="ECO:0000256" key="8">
    <source>
        <dbReference type="ARBA" id="ARBA00022989"/>
    </source>
</evidence>
<evidence type="ECO:0000256" key="24">
    <source>
        <dbReference type="ARBA" id="ARBA00048972"/>
    </source>
</evidence>
<comment type="catalytic activity">
    <reaction evidence="25">
        <text>hexadecanoate + NADH + 2 H(+) = hexadecanal + NAD(+) + H2O</text>
        <dbReference type="Rhea" id="RHEA:33739"/>
        <dbReference type="ChEBI" id="CHEBI:7896"/>
        <dbReference type="ChEBI" id="CHEBI:15377"/>
        <dbReference type="ChEBI" id="CHEBI:15378"/>
        <dbReference type="ChEBI" id="CHEBI:17600"/>
        <dbReference type="ChEBI" id="CHEBI:57540"/>
        <dbReference type="ChEBI" id="CHEBI:57945"/>
    </reaction>
</comment>
<evidence type="ECO:0000256" key="2">
    <source>
        <dbReference type="ARBA" id="ARBA00004524"/>
    </source>
</evidence>
<comment type="catalytic activity">
    <reaction evidence="16">
        <text>heptanal + NAD(+) + H2O = heptanoate + NADH + 2 H(+)</text>
        <dbReference type="Rhea" id="RHEA:44108"/>
        <dbReference type="ChEBI" id="CHEBI:15377"/>
        <dbReference type="ChEBI" id="CHEBI:15378"/>
        <dbReference type="ChEBI" id="CHEBI:32362"/>
        <dbReference type="ChEBI" id="CHEBI:34787"/>
        <dbReference type="ChEBI" id="CHEBI:57540"/>
        <dbReference type="ChEBI" id="CHEBI:57945"/>
    </reaction>
</comment>
<comment type="catalytic activity">
    <reaction evidence="24">
        <text>decanal + NAD(+) + H2O = decanoate + NADH + 2 H(+)</text>
        <dbReference type="Rhea" id="RHEA:44104"/>
        <dbReference type="ChEBI" id="CHEBI:15377"/>
        <dbReference type="ChEBI" id="CHEBI:15378"/>
        <dbReference type="ChEBI" id="CHEBI:27689"/>
        <dbReference type="ChEBI" id="CHEBI:31457"/>
        <dbReference type="ChEBI" id="CHEBI:57540"/>
        <dbReference type="ChEBI" id="CHEBI:57945"/>
    </reaction>
</comment>
<evidence type="ECO:0000256" key="5">
    <source>
        <dbReference type="ARBA" id="ARBA00022824"/>
    </source>
</evidence>
<comment type="catalytic activity">
    <reaction evidence="18">
        <text>tetradecanal + NAD(+) + H2O = tetradecanoate + NADH + 2 H(+)</text>
        <dbReference type="Rhea" id="RHEA:44172"/>
        <dbReference type="ChEBI" id="CHEBI:15377"/>
        <dbReference type="ChEBI" id="CHEBI:15378"/>
        <dbReference type="ChEBI" id="CHEBI:30807"/>
        <dbReference type="ChEBI" id="CHEBI:57540"/>
        <dbReference type="ChEBI" id="CHEBI:57945"/>
        <dbReference type="ChEBI" id="CHEBI:84067"/>
    </reaction>
</comment>
<proteinExistence type="inferred from homology"/>
<dbReference type="PANTHER" id="PTHR43570:SF9">
    <property type="entry name" value="ALDEHYDE DEHYDROGENASE FAMILY 3 MEMBER A2"/>
    <property type="match status" value="1"/>
</dbReference>
<evidence type="ECO:0000256" key="12">
    <source>
        <dbReference type="ARBA" id="ARBA00039117"/>
    </source>
</evidence>
<comment type="catalytic activity">
    <reaction evidence="23">
        <text>a fatty aldehyde + NAD(+) + H2O = a fatty acid + NADH + 2 H(+)</text>
        <dbReference type="Rhea" id="RHEA:49832"/>
        <dbReference type="ChEBI" id="CHEBI:15377"/>
        <dbReference type="ChEBI" id="CHEBI:15378"/>
        <dbReference type="ChEBI" id="CHEBI:28868"/>
        <dbReference type="ChEBI" id="CHEBI:35746"/>
        <dbReference type="ChEBI" id="CHEBI:57540"/>
        <dbReference type="ChEBI" id="CHEBI:57945"/>
    </reaction>
</comment>
<comment type="catalytic activity">
    <reaction evidence="21">
        <text>octadecanal + NAD(+) + H2O = octadecanoate + NADH + 2 H(+)</text>
        <dbReference type="Rhea" id="RHEA:44020"/>
        <dbReference type="ChEBI" id="CHEBI:15377"/>
        <dbReference type="ChEBI" id="CHEBI:15378"/>
        <dbReference type="ChEBI" id="CHEBI:17034"/>
        <dbReference type="ChEBI" id="CHEBI:25629"/>
        <dbReference type="ChEBI" id="CHEBI:57540"/>
        <dbReference type="ChEBI" id="CHEBI:57945"/>
    </reaction>
</comment>
<protein>
    <recommendedName>
        <fullName evidence="13">Aldehyde dehydrogenase family 3 member A2</fullName>
        <ecNumber evidence="11">1.2.1.3</ecNumber>
        <ecNumber evidence="12">1.2.1.94</ecNumber>
    </recommendedName>
    <alternativeName>
        <fullName evidence="14">Fatty aldehyde dehydrogenase</fullName>
    </alternativeName>
</protein>
<evidence type="ECO:0000259" key="26">
    <source>
        <dbReference type="Pfam" id="PF00171"/>
    </source>
</evidence>
<evidence type="ECO:0000256" key="7">
    <source>
        <dbReference type="ARBA" id="ARBA00022848"/>
    </source>
</evidence>
<evidence type="ECO:0000313" key="27">
    <source>
        <dbReference type="Ensembl" id="ENSABRP00000012790.1"/>
    </source>
</evidence>
<evidence type="ECO:0000256" key="15">
    <source>
        <dbReference type="ARBA" id="ARBA00047498"/>
    </source>
</evidence>